<dbReference type="InterPro" id="IPR029063">
    <property type="entry name" value="SAM-dependent_MTases_sf"/>
</dbReference>
<dbReference type="GO" id="GO:0009307">
    <property type="term" value="P:DNA restriction-modification system"/>
    <property type="evidence" value="ECO:0007669"/>
    <property type="project" value="UniProtKB-KW"/>
</dbReference>
<dbReference type="EMBL" id="LQPH01000164">
    <property type="protein sequence ID" value="ORW16130.1"/>
    <property type="molecule type" value="Genomic_DNA"/>
</dbReference>
<keyword evidence="7" id="KW-1185">Reference proteome</keyword>
<protein>
    <recommendedName>
        <fullName evidence="1">DNA (cytosine-5-)-methyltransferase</fullName>
        <ecNumber evidence="1">2.1.1.37</ecNumber>
    </recommendedName>
</protein>
<evidence type="ECO:0000256" key="3">
    <source>
        <dbReference type="ARBA" id="ARBA00022679"/>
    </source>
</evidence>
<dbReference type="GO" id="GO:0032259">
    <property type="term" value="P:methylation"/>
    <property type="evidence" value="ECO:0007669"/>
    <property type="project" value="UniProtKB-KW"/>
</dbReference>
<keyword evidence="4" id="KW-0949">S-adenosyl-L-methionine</keyword>
<dbReference type="Gene3D" id="3.40.50.150">
    <property type="entry name" value="Vaccinia Virus protein VP39"/>
    <property type="match status" value="1"/>
</dbReference>
<name>A0A1X1YYJ9_9MYCO</name>
<dbReference type="OrthoDB" id="9813719at2"/>
<dbReference type="PANTHER" id="PTHR10629:SF52">
    <property type="entry name" value="DNA (CYTOSINE-5)-METHYLTRANSFERASE 1"/>
    <property type="match status" value="1"/>
</dbReference>
<sequence>MHSTSSATAEHRPATRQRRFAHDDLIAVDLFSGFGGLTQGIERAGFTTIMAANHNRYKIEVHEANHPDAEHWIADLVDPESADYHSARDLPAADLLAAGISCVNHSQANTKKAYEQGLSLFDLDDPDFEASVSRSERDRATANCVLHYAAQHHPRVILIECTTELTSWGPAIPGKRKVGDGSTYRWWLKQFDNLGYKHRVLYLNSMFFGVPQSRDRLYIAFWDRRIPTPDLDHRPATWCARCDQVVAAVWTWRTGVPPTGSVRYGKQYDYRCPSCRGVVLPRMTPSLAAMDLTNLGTRIGDRAKPLAPATMARAERCRQRFADFPAILMPAKAVHGSERHPWQPLATQTSQQETAILSTGALIAAAGNTYERPGSTCRSRDLSQPLWAQTATNATGLIAPPVAITGQTLAAHRHNGDGKHISLPMDTVTSTHEKALLLAVTNYQGGPRASDEPLPTQGGSETLGIVSSGVVPFRRNTVPTNHAEAMPTVTSDQIPGVLTAAGVIKNNGSIDEAQYRAHPASDPLGTVVGSAITQGVLFSGWYKQNGSQGVETAPHPMTDPLGTLTSRDTTAVLSAHWQAMLADLQLEDCYFRMMAAHEIGRGCGFDVDFVDHKGTFTVWGSARNQTDGFGNAVSPAVGEWIGARLRAALHGQAAA</sequence>
<keyword evidence="3 6" id="KW-0808">Transferase</keyword>
<dbReference type="GO" id="GO:0044027">
    <property type="term" value="P:negative regulation of gene expression via chromosomal CpG island methylation"/>
    <property type="evidence" value="ECO:0007669"/>
    <property type="project" value="TreeGrafter"/>
</dbReference>
<dbReference type="GO" id="GO:0003886">
    <property type="term" value="F:DNA (cytosine-5-)-methyltransferase activity"/>
    <property type="evidence" value="ECO:0007669"/>
    <property type="project" value="UniProtKB-EC"/>
</dbReference>
<comment type="caution">
    <text evidence="6">The sequence shown here is derived from an EMBL/GenBank/DDBJ whole genome shotgun (WGS) entry which is preliminary data.</text>
</comment>
<keyword evidence="5" id="KW-0680">Restriction system</keyword>
<dbReference type="Pfam" id="PF00145">
    <property type="entry name" value="DNA_methylase"/>
    <property type="match status" value="2"/>
</dbReference>
<accession>A0A1X1YYJ9</accession>
<dbReference type="PRINTS" id="PR00105">
    <property type="entry name" value="C5METTRFRASE"/>
</dbReference>
<proteinExistence type="predicted"/>
<dbReference type="SUPFAM" id="SSF53335">
    <property type="entry name" value="S-adenosyl-L-methionine-dependent methyltransferases"/>
    <property type="match status" value="1"/>
</dbReference>
<dbReference type="EC" id="2.1.1.37" evidence="1"/>
<keyword evidence="2 6" id="KW-0489">Methyltransferase</keyword>
<evidence type="ECO:0000313" key="6">
    <source>
        <dbReference type="EMBL" id="ORW16130.1"/>
    </source>
</evidence>
<dbReference type="Proteomes" id="UP000193781">
    <property type="component" value="Unassembled WGS sequence"/>
</dbReference>
<evidence type="ECO:0000256" key="5">
    <source>
        <dbReference type="ARBA" id="ARBA00022747"/>
    </source>
</evidence>
<organism evidence="6 7">
    <name type="scientific">Mycobacterium nebraskense</name>
    <dbReference type="NCBI Taxonomy" id="244292"/>
    <lineage>
        <taxon>Bacteria</taxon>
        <taxon>Bacillati</taxon>
        <taxon>Actinomycetota</taxon>
        <taxon>Actinomycetes</taxon>
        <taxon>Mycobacteriales</taxon>
        <taxon>Mycobacteriaceae</taxon>
        <taxon>Mycobacterium</taxon>
    </lineage>
</organism>
<reference evidence="6 7" key="1">
    <citation type="submission" date="2016-01" db="EMBL/GenBank/DDBJ databases">
        <title>The new phylogeny of the genus Mycobacterium.</title>
        <authorList>
            <person name="Tarcisio F."/>
            <person name="Conor M."/>
            <person name="Antonella G."/>
            <person name="Elisabetta G."/>
            <person name="Giulia F.S."/>
            <person name="Sara T."/>
            <person name="Anna F."/>
            <person name="Clotilde B."/>
            <person name="Roberto B."/>
            <person name="Veronica D.S."/>
            <person name="Fabio R."/>
            <person name="Monica P."/>
            <person name="Olivier J."/>
            <person name="Enrico T."/>
            <person name="Nicola S."/>
        </authorList>
    </citation>
    <scope>NUCLEOTIDE SEQUENCE [LARGE SCALE GENOMIC DNA]</scope>
    <source>
        <strain evidence="6 7">DSM 44803</strain>
    </source>
</reference>
<dbReference type="GO" id="GO:0003677">
    <property type="term" value="F:DNA binding"/>
    <property type="evidence" value="ECO:0007669"/>
    <property type="project" value="TreeGrafter"/>
</dbReference>
<dbReference type="InterPro" id="IPR001525">
    <property type="entry name" value="C5_MeTfrase"/>
</dbReference>
<evidence type="ECO:0000313" key="7">
    <source>
        <dbReference type="Proteomes" id="UP000193781"/>
    </source>
</evidence>
<gene>
    <name evidence="6" type="ORF">AWC17_15450</name>
</gene>
<dbReference type="AlphaFoldDB" id="A0A1X1YYJ9"/>
<evidence type="ECO:0000256" key="2">
    <source>
        <dbReference type="ARBA" id="ARBA00022603"/>
    </source>
</evidence>
<dbReference type="InterPro" id="IPR050390">
    <property type="entry name" value="C5-Methyltransferase"/>
</dbReference>
<evidence type="ECO:0000256" key="4">
    <source>
        <dbReference type="ARBA" id="ARBA00022691"/>
    </source>
</evidence>
<evidence type="ECO:0000256" key="1">
    <source>
        <dbReference type="ARBA" id="ARBA00011975"/>
    </source>
</evidence>
<dbReference type="RefSeq" id="WP_085165340.1">
    <property type="nucleotide sequence ID" value="NZ_JACKSS010000080.1"/>
</dbReference>
<dbReference type="PANTHER" id="PTHR10629">
    <property type="entry name" value="CYTOSINE-SPECIFIC METHYLTRANSFERASE"/>
    <property type="match status" value="1"/>
</dbReference>